<keyword evidence="1" id="KW-0812">Transmembrane</keyword>
<evidence type="ECO:0000313" key="3">
    <source>
        <dbReference type="Proteomes" id="UP000887116"/>
    </source>
</evidence>
<accession>A0A8X6KJD3</accession>
<keyword evidence="3" id="KW-1185">Reference proteome</keyword>
<feature type="transmembrane region" description="Helical" evidence="1">
    <location>
        <begin position="116"/>
        <end position="135"/>
    </location>
</feature>
<feature type="transmembrane region" description="Helical" evidence="1">
    <location>
        <begin position="147"/>
        <end position="172"/>
    </location>
</feature>
<gene>
    <name evidence="2" type="primary">AVEN_187591_1</name>
    <name evidence="2" type="ORF">TNCT_450511</name>
</gene>
<protein>
    <submittedName>
        <fullName evidence="2">Uncharacterized protein</fullName>
    </submittedName>
</protein>
<proteinExistence type="predicted"/>
<feature type="transmembrane region" description="Helical" evidence="1">
    <location>
        <begin position="50"/>
        <end position="70"/>
    </location>
</feature>
<keyword evidence="1" id="KW-1133">Transmembrane helix</keyword>
<organism evidence="2 3">
    <name type="scientific">Trichonephila clavata</name>
    <name type="common">Joro spider</name>
    <name type="synonym">Nephila clavata</name>
    <dbReference type="NCBI Taxonomy" id="2740835"/>
    <lineage>
        <taxon>Eukaryota</taxon>
        <taxon>Metazoa</taxon>
        <taxon>Ecdysozoa</taxon>
        <taxon>Arthropoda</taxon>
        <taxon>Chelicerata</taxon>
        <taxon>Arachnida</taxon>
        <taxon>Araneae</taxon>
        <taxon>Araneomorphae</taxon>
        <taxon>Entelegynae</taxon>
        <taxon>Araneoidea</taxon>
        <taxon>Nephilidae</taxon>
        <taxon>Trichonephila</taxon>
    </lineage>
</organism>
<comment type="caution">
    <text evidence="2">The sequence shown here is derived from an EMBL/GenBank/DDBJ whole genome shotgun (WGS) entry which is preliminary data.</text>
</comment>
<feature type="transmembrane region" description="Helical" evidence="1">
    <location>
        <begin position="233"/>
        <end position="252"/>
    </location>
</feature>
<dbReference type="OrthoDB" id="5800391at2759"/>
<dbReference type="Proteomes" id="UP000887116">
    <property type="component" value="Unassembled WGS sequence"/>
</dbReference>
<keyword evidence="1" id="KW-0472">Membrane</keyword>
<reference evidence="2" key="1">
    <citation type="submission" date="2020-07" db="EMBL/GenBank/DDBJ databases">
        <title>Multicomponent nature underlies the extraordinary mechanical properties of spider dragline silk.</title>
        <authorList>
            <person name="Kono N."/>
            <person name="Nakamura H."/>
            <person name="Mori M."/>
            <person name="Yoshida Y."/>
            <person name="Ohtoshi R."/>
            <person name="Malay A.D."/>
            <person name="Moran D.A.P."/>
            <person name="Tomita M."/>
            <person name="Numata K."/>
            <person name="Arakawa K."/>
        </authorList>
    </citation>
    <scope>NUCLEOTIDE SEQUENCE</scope>
</reference>
<name>A0A8X6KJD3_TRICU</name>
<dbReference type="EMBL" id="BMAO01002047">
    <property type="protein sequence ID" value="GFQ77870.1"/>
    <property type="molecule type" value="Genomic_DNA"/>
</dbReference>
<evidence type="ECO:0000256" key="1">
    <source>
        <dbReference type="SAM" id="Phobius"/>
    </source>
</evidence>
<evidence type="ECO:0000313" key="2">
    <source>
        <dbReference type="EMBL" id="GFQ77870.1"/>
    </source>
</evidence>
<sequence>MFNIIRVSTEPAIILHLQTVCTFGIINKDNIGTKLSKTGEIVLKVIGADFNIAFFVFPPTVAVTLFLVLLQELHLLKGNLKKLQKLICDDKSNRFRSFWIDLSKTVSFVKTVNTSLSPLIFALTAFWTAGIFYNVSKLLYRQAFSDIFSFISSGYNAINYTVHFLVFVMMSAEIPNTVSEMKRVVLQGSVSQDYLFFEERKSASINLLVIKLEHFKEEVTVTGLGLFKLEKSVILVCLGAAVSYELLIVQLMERNEK</sequence>
<dbReference type="AlphaFoldDB" id="A0A8X6KJD3"/>